<feature type="chain" id="PRO_5029631818" description="DUF4177 domain-containing protein" evidence="1">
    <location>
        <begin position="21"/>
        <end position="106"/>
    </location>
</feature>
<evidence type="ECO:0000313" key="2">
    <source>
        <dbReference type="EMBL" id="MVN76056.1"/>
    </source>
</evidence>
<dbReference type="AlphaFoldDB" id="A0A7K1TCB9"/>
<sequence length="106" mass="11775">MKKLVLVAGLLVAFLPPALAQTVPPQPDQYCILETASRSGNRSLVSLITGADPAQTQQTEEVARMKTFEYEVDALNYLSSRGWEVISVGQRNQGGGVRYYLRRHRP</sequence>
<accession>A0A7K1TCB9</accession>
<keyword evidence="1" id="KW-0732">Signal</keyword>
<name>A0A7K1TCB9_9BACT</name>
<protein>
    <recommendedName>
        <fullName evidence="4">DUF4177 domain-containing protein</fullName>
    </recommendedName>
</protein>
<dbReference type="RefSeq" id="WP_157563517.1">
    <property type="nucleotide sequence ID" value="NZ_WQKZ01000002.1"/>
</dbReference>
<dbReference type="EMBL" id="WQKZ01000002">
    <property type="protein sequence ID" value="MVN76056.1"/>
    <property type="molecule type" value="Genomic_DNA"/>
</dbReference>
<reference evidence="2 3" key="1">
    <citation type="submission" date="2019-12" db="EMBL/GenBank/DDBJ databases">
        <title>Hymenobacter sp. HMF4947 Genome sequencing and assembly.</title>
        <authorList>
            <person name="Kang H."/>
            <person name="Cha I."/>
            <person name="Kim H."/>
            <person name="Joh K."/>
        </authorList>
    </citation>
    <scope>NUCLEOTIDE SEQUENCE [LARGE SCALE GENOMIC DNA]</scope>
    <source>
        <strain evidence="2 3">HMF4947</strain>
    </source>
</reference>
<feature type="signal peptide" evidence="1">
    <location>
        <begin position="1"/>
        <end position="20"/>
    </location>
</feature>
<comment type="caution">
    <text evidence="2">The sequence shown here is derived from an EMBL/GenBank/DDBJ whole genome shotgun (WGS) entry which is preliminary data.</text>
</comment>
<keyword evidence="3" id="KW-1185">Reference proteome</keyword>
<evidence type="ECO:0000256" key="1">
    <source>
        <dbReference type="SAM" id="SignalP"/>
    </source>
</evidence>
<gene>
    <name evidence="2" type="ORF">GO988_06940</name>
</gene>
<organism evidence="2 3">
    <name type="scientific">Hymenobacter ginkgonis</name>
    <dbReference type="NCBI Taxonomy" id="2682976"/>
    <lineage>
        <taxon>Bacteria</taxon>
        <taxon>Pseudomonadati</taxon>
        <taxon>Bacteroidota</taxon>
        <taxon>Cytophagia</taxon>
        <taxon>Cytophagales</taxon>
        <taxon>Hymenobacteraceae</taxon>
        <taxon>Hymenobacter</taxon>
    </lineage>
</organism>
<evidence type="ECO:0000313" key="3">
    <source>
        <dbReference type="Proteomes" id="UP000441336"/>
    </source>
</evidence>
<proteinExistence type="predicted"/>
<evidence type="ECO:0008006" key="4">
    <source>
        <dbReference type="Google" id="ProtNLM"/>
    </source>
</evidence>
<dbReference type="Proteomes" id="UP000441336">
    <property type="component" value="Unassembled WGS sequence"/>
</dbReference>